<keyword evidence="3" id="KW-0812">Transmembrane</keyword>
<evidence type="ECO:0000256" key="3">
    <source>
        <dbReference type="ARBA" id="ARBA00022692"/>
    </source>
</evidence>
<feature type="coiled-coil region" evidence="6">
    <location>
        <begin position="135"/>
        <end position="162"/>
    </location>
</feature>
<evidence type="ECO:0000313" key="8">
    <source>
        <dbReference type="EMBL" id="QNF32345.1"/>
    </source>
</evidence>
<keyword evidence="4" id="KW-0472">Membrane</keyword>
<evidence type="ECO:0000313" key="9">
    <source>
        <dbReference type="Proteomes" id="UP000515237"/>
    </source>
</evidence>
<dbReference type="RefSeq" id="WP_185273125.1">
    <property type="nucleotide sequence ID" value="NZ_CP055156.1"/>
</dbReference>
<keyword evidence="7" id="KW-0732">Signal</keyword>
<dbReference type="InterPro" id="IPR051906">
    <property type="entry name" value="TolC-like"/>
</dbReference>
<keyword evidence="9" id="KW-1185">Reference proteome</keyword>
<keyword evidence="2" id="KW-1134">Transmembrane beta strand</keyword>
<gene>
    <name evidence="8" type="ORF">HUW51_06220</name>
</gene>
<comment type="subcellular location">
    <subcellularLocation>
        <location evidence="1">Cell outer membrane</location>
    </subcellularLocation>
</comment>
<dbReference type="PANTHER" id="PTHR30026">
    <property type="entry name" value="OUTER MEMBRANE PROTEIN TOLC"/>
    <property type="match status" value="1"/>
</dbReference>
<evidence type="ECO:0000256" key="1">
    <source>
        <dbReference type="ARBA" id="ARBA00004442"/>
    </source>
</evidence>
<dbReference type="GO" id="GO:0015562">
    <property type="term" value="F:efflux transmembrane transporter activity"/>
    <property type="evidence" value="ECO:0007669"/>
    <property type="project" value="InterPro"/>
</dbReference>
<reference evidence="8 9" key="1">
    <citation type="journal article" date="2018" name="Int. J. Syst. Evol. Microbiol.">
        <title>Adhaeribacter swui sp. nov., isolated from wet mud.</title>
        <authorList>
            <person name="Kim D.U."/>
            <person name="Kim K.W."/>
            <person name="Kang M.S."/>
            <person name="Kim J.Y."/>
            <person name="Jang J.H."/>
            <person name="Kim M.K."/>
        </authorList>
    </citation>
    <scope>NUCLEOTIDE SEQUENCE [LARGE SCALE GENOMIC DNA]</scope>
    <source>
        <strain evidence="8 9">KCTC 52873</strain>
    </source>
</reference>
<dbReference type="GO" id="GO:0009279">
    <property type="term" value="C:cell outer membrane"/>
    <property type="evidence" value="ECO:0007669"/>
    <property type="project" value="UniProtKB-SubCell"/>
</dbReference>
<proteinExistence type="predicted"/>
<protein>
    <submittedName>
        <fullName evidence="8">TolC family protein</fullName>
    </submittedName>
</protein>
<dbReference type="PANTHER" id="PTHR30026:SF20">
    <property type="entry name" value="OUTER MEMBRANE PROTEIN TOLC"/>
    <property type="match status" value="1"/>
</dbReference>
<dbReference type="AlphaFoldDB" id="A0A7G7G5B1"/>
<evidence type="ECO:0000256" key="5">
    <source>
        <dbReference type="ARBA" id="ARBA00023237"/>
    </source>
</evidence>
<feature type="signal peptide" evidence="7">
    <location>
        <begin position="1"/>
        <end position="19"/>
    </location>
</feature>
<dbReference type="KEGG" id="aswu:HUW51_06220"/>
<evidence type="ECO:0000256" key="7">
    <source>
        <dbReference type="SAM" id="SignalP"/>
    </source>
</evidence>
<evidence type="ECO:0000256" key="6">
    <source>
        <dbReference type="SAM" id="Coils"/>
    </source>
</evidence>
<evidence type="ECO:0000256" key="4">
    <source>
        <dbReference type="ARBA" id="ARBA00023136"/>
    </source>
</evidence>
<sequence>MKKTLLLLLFISCFRLAFGQVSPQPAPDWQDKFFKSPEIALPLLIDAAVKYSAQIEKLDAAKQIAYDNIRLSRKQILNGLAIGSGYSYGTMLNTINGDQQVSQINAFNLPARAQYNSGINLSLSLGQLLGRKYEVHRQELTLKQAEADRKTEEREIRQLIIRTYQEVSLAKVTWEQSVDALQSADINKKLADKKFKLGQIELDELMVVNDFYTKSAMAQEQFKNKYETVYLLLEELIGTTINDLMNRK</sequence>
<organism evidence="8 9">
    <name type="scientific">Adhaeribacter swui</name>
    <dbReference type="NCBI Taxonomy" id="2086471"/>
    <lineage>
        <taxon>Bacteria</taxon>
        <taxon>Pseudomonadati</taxon>
        <taxon>Bacteroidota</taxon>
        <taxon>Cytophagia</taxon>
        <taxon>Cytophagales</taxon>
        <taxon>Hymenobacteraceae</taxon>
        <taxon>Adhaeribacter</taxon>
    </lineage>
</organism>
<evidence type="ECO:0000256" key="2">
    <source>
        <dbReference type="ARBA" id="ARBA00022452"/>
    </source>
</evidence>
<dbReference type="Proteomes" id="UP000515237">
    <property type="component" value="Chromosome"/>
</dbReference>
<dbReference type="Gene3D" id="1.20.1600.10">
    <property type="entry name" value="Outer membrane efflux proteins (OEP)"/>
    <property type="match status" value="1"/>
</dbReference>
<name>A0A7G7G5B1_9BACT</name>
<keyword evidence="6" id="KW-0175">Coiled coil</keyword>
<dbReference type="EMBL" id="CP055156">
    <property type="protein sequence ID" value="QNF32345.1"/>
    <property type="molecule type" value="Genomic_DNA"/>
</dbReference>
<dbReference type="SUPFAM" id="SSF56954">
    <property type="entry name" value="Outer membrane efflux proteins (OEP)"/>
    <property type="match status" value="1"/>
</dbReference>
<dbReference type="GO" id="GO:0015288">
    <property type="term" value="F:porin activity"/>
    <property type="evidence" value="ECO:0007669"/>
    <property type="project" value="TreeGrafter"/>
</dbReference>
<feature type="chain" id="PRO_5028934301" evidence="7">
    <location>
        <begin position="20"/>
        <end position="248"/>
    </location>
</feature>
<accession>A0A7G7G5B1</accession>
<keyword evidence="5" id="KW-0998">Cell outer membrane</keyword>
<dbReference type="GO" id="GO:1990281">
    <property type="term" value="C:efflux pump complex"/>
    <property type="evidence" value="ECO:0007669"/>
    <property type="project" value="TreeGrafter"/>
</dbReference>